<evidence type="ECO:0000313" key="2">
    <source>
        <dbReference type="EMBL" id="GFD15512.1"/>
    </source>
</evidence>
<feature type="non-terminal residue" evidence="2">
    <location>
        <position position="195"/>
    </location>
</feature>
<feature type="non-terminal residue" evidence="2">
    <location>
        <position position="1"/>
    </location>
</feature>
<name>A0A699TX71_TANCI</name>
<dbReference type="AlphaFoldDB" id="A0A699TX71"/>
<accession>A0A699TX71</accession>
<evidence type="ECO:0000256" key="1">
    <source>
        <dbReference type="SAM" id="Coils"/>
    </source>
</evidence>
<comment type="caution">
    <text evidence="2">The sequence shown here is derived from an EMBL/GenBank/DDBJ whole genome shotgun (WGS) entry which is preliminary data.</text>
</comment>
<feature type="coiled-coil region" evidence="1">
    <location>
        <begin position="159"/>
        <end position="186"/>
    </location>
</feature>
<organism evidence="2">
    <name type="scientific">Tanacetum cinerariifolium</name>
    <name type="common">Dalmatian daisy</name>
    <name type="synonym">Chrysanthemum cinerariifolium</name>
    <dbReference type="NCBI Taxonomy" id="118510"/>
    <lineage>
        <taxon>Eukaryota</taxon>
        <taxon>Viridiplantae</taxon>
        <taxon>Streptophyta</taxon>
        <taxon>Embryophyta</taxon>
        <taxon>Tracheophyta</taxon>
        <taxon>Spermatophyta</taxon>
        <taxon>Magnoliopsida</taxon>
        <taxon>eudicotyledons</taxon>
        <taxon>Gunneridae</taxon>
        <taxon>Pentapetalae</taxon>
        <taxon>asterids</taxon>
        <taxon>campanulids</taxon>
        <taxon>Asterales</taxon>
        <taxon>Asteraceae</taxon>
        <taxon>Asteroideae</taxon>
        <taxon>Anthemideae</taxon>
        <taxon>Anthemidinae</taxon>
        <taxon>Tanacetum</taxon>
    </lineage>
</organism>
<sequence length="195" mass="22650">LKLENKRLLEHIICQDVVNIVMHDDVKFDNVLPVPNTFLDDNITLDVMKIKNDRLMELLVSQDLLHTTVNSLVSINDYKSMKQSYLDEYNENLKLAAELKQKNDMIEKSIYNEHSKKCSRLEQRCISLKLKLQHNKESFQNDKSCENPNAPEFQEFFKIKELKAQLQAKDTTISNLKKHIQELKGKSVADCGESV</sequence>
<keyword evidence="1" id="KW-0175">Coiled coil</keyword>
<reference evidence="2" key="1">
    <citation type="journal article" date="2019" name="Sci. Rep.">
        <title>Draft genome of Tanacetum cinerariifolium, the natural source of mosquito coil.</title>
        <authorList>
            <person name="Yamashiro T."/>
            <person name="Shiraishi A."/>
            <person name="Satake H."/>
            <person name="Nakayama K."/>
        </authorList>
    </citation>
    <scope>NUCLEOTIDE SEQUENCE</scope>
</reference>
<dbReference type="EMBL" id="BKCJ011286998">
    <property type="protein sequence ID" value="GFD15512.1"/>
    <property type="molecule type" value="Genomic_DNA"/>
</dbReference>
<proteinExistence type="predicted"/>
<protein>
    <submittedName>
        <fullName evidence="2">Uncharacterized protein</fullName>
    </submittedName>
</protein>
<gene>
    <name evidence="2" type="ORF">Tci_887481</name>
</gene>